<protein>
    <submittedName>
        <fullName evidence="1">Uncharacterized protein</fullName>
    </submittedName>
</protein>
<dbReference type="RefSeq" id="XP_025496173.1">
    <property type="nucleotide sequence ID" value="XM_025630096.1"/>
</dbReference>
<dbReference type="GeneID" id="37132837"/>
<name>A0A319D4K7_9EURO</name>
<evidence type="ECO:0000313" key="2">
    <source>
        <dbReference type="Proteomes" id="UP000248340"/>
    </source>
</evidence>
<reference evidence="1 2" key="1">
    <citation type="submission" date="2016-12" db="EMBL/GenBank/DDBJ databases">
        <title>The genomes of Aspergillus section Nigri reveals drivers in fungal speciation.</title>
        <authorList>
            <consortium name="DOE Joint Genome Institute"/>
            <person name="Vesth T.C."/>
            <person name="Nybo J."/>
            <person name="Theobald S."/>
            <person name="Brandl J."/>
            <person name="Frisvad J.C."/>
            <person name="Nielsen K.F."/>
            <person name="Lyhne E.K."/>
            <person name="Kogle M.E."/>
            <person name="Kuo A."/>
            <person name="Riley R."/>
            <person name="Clum A."/>
            <person name="Nolan M."/>
            <person name="Lipzen A."/>
            <person name="Salamov A."/>
            <person name="Henrissat B."/>
            <person name="Wiebenga A."/>
            <person name="De Vries R.P."/>
            <person name="Grigoriev I.V."/>
            <person name="Mortensen U.H."/>
            <person name="Andersen M.R."/>
            <person name="Baker S.E."/>
        </authorList>
    </citation>
    <scope>NUCLEOTIDE SEQUENCE [LARGE SCALE GENOMIC DNA]</scope>
    <source>
        <strain evidence="1 2">CBS 121591</strain>
    </source>
</reference>
<organism evidence="1 2">
    <name type="scientific">Aspergillus uvarum CBS 121591</name>
    <dbReference type="NCBI Taxonomy" id="1448315"/>
    <lineage>
        <taxon>Eukaryota</taxon>
        <taxon>Fungi</taxon>
        <taxon>Dikarya</taxon>
        <taxon>Ascomycota</taxon>
        <taxon>Pezizomycotina</taxon>
        <taxon>Eurotiomycetes</taxon>
        <taxon>Eurotiomycetidae</taxon>
        <taxon>Eurotiales</taxon>
        <taxon>Aspergillaceae</taxon>
        <taxon>Aspergillus</taxon>
        <taxon>Aspergillus subgen. Circumdati</taxon>
    </lineage>
</organism>
<dbReference type="AlphaFoldDB" id="A0A319D4K7"/>
<keyword evidence="2" id="KW-1185">Reference proteome</keyword>
<proteinExistence type="predicted"/>
<dbReference type="EMBL" id="KZ821678">
    <property type="protein sequence ID" value="PYH85973.1"/>
    <property type="molecule type" value="Genomic_DNA"/>
</dbReference>
<dbReference type="VEuPathDB" id="FungiDB:BO82DRAFT_143772"/>
<sequence length="68" mass="7797">MSMEGFCLFVLHMRALSLSLLSVFYLLGVAVLLCMWSFRVHVAWTCNPLFSPLCRFRFGFNISHAPLV</sequence>
<gene>
    <name evidence="1" type="ORF">BO82DRAFT_143772</name>
</gene>
<accession>A0A319D4K7</accession>
<evidence type="ECO:0000313" key="1">
    <source>
        <dbReference type="EMBL" id="PYH85973.1"/>
    </source>
</evidence>
<dbReference type="Proteomes" id="UP000248340">
    <property type="component" value="Unassembled WGS sequence"/>
</dbReference>